<evidence type="ECO:0000313" key="3">
    <source>
        <dbReference type="EMBL" id="GLB42812.1"/>
    </source>
</evidence>
<feature type="region of interest" description="Disordered" evidence="1">
    <location>
        <begin position="1"/>
        <end position="21"/>
    </location>
</feature>
<feature type="transmembrane region" description="Helical" evidence="2">
    <location>
        <begin position="482"/>
        <end position="505"/>
    </location>
</feature>
<feature type="transmembrane region" description="Helical" evidence="2">
    <location>
        <begin position="34"/>
        <end position="55"/>
    </location>
</feature>
<feature type="compositionally biased region" description="Basic and acidic residues" evidence="1">
    <location>
        <begin position="1"/>
        <end position="12"/>
    </location>
</feature>
<accession>A0A9P3PX04</accession>
<comment type="caution">
    <text evidence="3">The sequence shown here is derived from an EMBL/GenBank/DDBJ whole genome shotgun (WGS) entry which is preliminary data.</text>
</comment>
<reference evidence="3" key="1">
    <citation type="submission" date="2022-07" db="EMBL/GenBank/DDBJ databases">
        <title>The genome of Lyophyllum shimeji provides insight into the initial evolution of ectomycorrhizal fungal genome.</title>
        <authorList>
            <person name="Kobayashi Y."/>
            <person name="Shibata T."/>
            <person name="Hirakawa H."/>
            <person name="Shigenobu S."/>
            <person name="Nishiyama T."/>
            <person name="Yamada A."/>
            <person name="Hasebe M."/>
            <person name="Kawaguchi M."/>
        </authorList>
    </citation>
    <scope>NUCLEOTIDE SEQUENCE</scope>
    <source>
        <strain evidence="3">AT787</strain>
    </source>
</reference>
<gene>
    <name evidence="3" type="ORF">LshimejAT787_1202610</name>
</gene>
<evidence type="ECO:0000256" key="2">
    <source>
        <dbReference type="SAM" id="Phobius"/>
    </source>
</evidence>
<keyword evidence="2" id="KW-1133">Transmembrane helix</keyword>
<proteinExistence type="predicted"/>
<dbReference type="Proteomes" id="UP001063166">
    <property type="component" value="Unassembled WGS sequence"/>
</dbReference>
<evidence type="ECO:0000256" key="1">
    <source>
        <dbReference type="SAM" id="MobiDB-lite"/>
    </source>
</evidence>
<sequence>MSSAGKDNEKTTLDVSEAGKAPKTRRKISRCKRFLLGSGIVTLLATGLGAAYLLVGFARDVAKPHRGLYYKGSLDDKLNDVQVVRPLIGRDQTFDIAVTVWVRTEEEVEVPDEDVRRKSSLWTVKAPSVTPLYSDIVFRGLRLTDKNVFATVNFTLPTAYFRKDVLTNYDLRGSVVLVPTSPSLLDYIVDFDSWIPDIIDTLPVRSWPFPLGSPDRGKKTIADKAVESFGVTVPLIQFHPILSRCEHKGLEDVLDEFEEEDPGFLGQLMEQKASMETTEGKGVLSHHPYVITRTQIRVVDETTPFNRTMYNRKFNHVKRTSCGQHETLRPTAFMCDRSYFEVGHVETQMTLAIPNEDPTASKISLAYSPYISVTKSAVGPKDLLPIPVNREDCLVEELDEPLNDKTEEDKESIDVSWKLSFSGRPYHKLFIAEAAEVGLGRQPSEDLGASEHRQTLGQNAVELAHGLAGIKHSEDVHPRRRFFLSAVQWVLAVAAVSLDALYWFTRTTTVGISVPGTLIRMASLVVEQLSPAIAAALLQDMAVWDWISTAFWNLSPLVTEFLMLKVVIGMRTKWGEGPSWRRWIPVVYRTPMTHAERASQRLDAQINYWIKGSIVASLFLIYYFFEPHNYAVLAPLLPAPHPDDYLKSWLNDAWPYFTWPTDVASKIFQIMLNWKSQKFAGSYQLTAILILLMRAVGFMEFVPMIMGRYDARPVLVAQAFVDFALLSVLAWQAVTLPRVEQKQEELHSE</sequence>
<feature type="transmembrane region" description="Helical" evidence="2">
    <location>
        <begin position="681"/>
        <end position="702"/>
    </location>
</feature>
<keyword evidence="4" id="KW-1185">Reference proteome</keyword>
<feature type="transmembrane region" description="Helical" evidence="2">
    <location>
        <begin position="714"/>
        <end position="734"/>
    </location>
</feature>
<feature type="transmembrane region" description="Helical" evidence="2">
    <location>
        <begin position="606"/>
        <end position="625"/>
    </location>
</feature>
<keyword evidence="2" id="KW-0472">Membrane</keyword>
<keyword evidence="2" id="KW-0812">Transmembrane</keyword>
<dbReference type="EMBL" id="BRPK01000012">
    <property type="protein sequence ID" value="GLB42812.1"/>
    <property type="molecule type" value="Genomic_DNA"/>
</dbReference>
<name>A0A9P3PX04_LYOSH</name>
<evidence type="ECO:0000313" key="4">
    <source>
        <dbReference type="Proteomes" id="UP001063166"/>
    </source>
</evidence>
<organism evidence="3 4">
    <name type="scientific">Lyophyllum shimeji</name>
    <name type="common">Hon-shimeji</name>
    <name type="synonym">Tricholoma shimeji</name>
    <dbReference type="NCBI Taxonomy" id="47721"/>
    <lineage>
        <taxon>Eukaryota</taxon>
        <taxon>Fungi</taxon>
        <taxon>Dikarya</taxon>
        <taxon>Basidiomycota</taxon>
        <taxon>Agaricomycotina</taxon>
        <taxon>Agaricomycetes</taxon>
        <taxon>Agaricomycetidae</taxon>
        <taxon>Agaricales</taxon>
        <taxon>Tricholomatineae</taxon>
        <taxon>Lyophyllaceae</taxon>
        <taxon>Lyophyllum</taxon>
    </lineage>
</organism>
<protein>
    <submittedName>
        <fullName evidence="3">Uncharacterized protein</fullName>
    </submittedName>
</protein>
<dbReference type="AlphaFoldDB" id="A0A9P3PX04"/>
<dbReference type="OrthoDB" id="2548253at2759"/>